<evidence type="ECO:0000313" key="8">
    <source>
        <dbReference type="EMBL" id="OGG96315.1"/>
    </source>
</evidence>
<protein>
    <recommendedName>
        <fullName evidence="3">fructose-bisphosphatase</fullName>
        <ecNumber evidence="3">3.1.3.11</ecNumber>
    </recommendedName>
</protein>
<evidence type="ECO:0000256" key="7">
    <source>
        <dbReference type="ARBA" id="ARBA00023277"/>
    </source>
</evidence>
<evidence type="ECO:0000256" key="1">
    <source>
        <dbReference type="ARBA" id="ARBA00001273"/>
    </source>
</evidence>
<name>A0A1F6GDX1_9PROT</name>
<dbReference type="InterPro" id="IPR004464">
    <property type="entry name" value="FBPase_class-2/SBPase"/>
</dbReference>
<proteinExistence type="inferred from homology"/>
<dbReference type="GO" id="GO:0042132">
    <property type="term" value="F:fructose 1,6-bisphosphate 1-phosphatase activity"/>
    <property type="evidence" value="ECO:0007669"/>
    <property type="project" value="UniProtKB-EC"/>
</dbReference>
<dbReference type="AlphaFoldDB" id="A0A1F6GDX1"/>
<dbReference type="GO" id="GO:0046872">
    <property type="term" value="F:metal ion binding"/>
    <property type="evidence" value="ECO:0007669"/>
    <property type="project" value="UniProtKB-KW"/>
</dbReference>
<keyword evidence="6" id="KW-0464">Manganese</keyword>
<dbReference type="Proteomes" id="UP000178449">
    <property type="component" value="Unassembled WGS sequence"/>
</dbReference>
<dbReference type="Gene3D" id="3.30.540.10">
    <property type="entry name" value="Fructose-1,6-Bisphosphatase, subunit A, domain 1"/>
    <property type="match status" value="1"/>
</dbReference>
<comment type="catalytic activity">
    <reaction evidence="1">
        <text>beta-D-fructose 1,6-bisphosphate + H2O = beta-D-fructose 6-phosphate + phosphate</text>
        <dbReference type="Rhea" id="RHEA:11064"/>
        <dbReference type="ChEBI" id="CHEBI:15377"/>
        <dbReference type="ChEBI" id="CHEBI:32966"/>
        <dbReference type="ChEBI" id="CHEBI:43474"/>
        <dbReference type="ChEBI" id="CHEBI:57634"/>
        <dbReference type="EC" id="3.1.3.11"/>
    </reaction>
</comment>
<evidence type="ECO:0000256" key="3">
    <source>
        <dbReference type="ARBA" id="ARBA00013093"/>
    </source>
</evidence>
<gene>
    <name evidence="8" type="ORF">A2527_02380</name>
</gene>
<keyword evidence="7" id="KW-0119">Carbohydrate metabolism</keyword>
<evidence type="ECO:0000256" key="6">
    <source>
        <dbReference type="ARBA" id="ARBA00023211"/>
    </source>
</evidence>
<evidence type="ECO:0000313" key="9">
    <source>
        <dbReference type="Proteomes" id="UP000178449"/>
    </source>
</evidence>
<reference evidence="8 9" key="1">
    <citation type="journal article" date="2016" name="Nat. Commun.">
        <title>Thousands of microbial genomes shed light on interconnected biogeochemical processes in an aquifer system.</title>
        <authorList>
            <person name="Anantharaman K."/>
            <person name="Brown C.T."/>
            <person name="Hug L.A."/>
            <person name="Sharon I."/>
            <person name="Castelle C.J."/>
            <person name="Probst A.J."/>
            <person name="Thomas B.C."/>
            <person name="Singh A."/>
            <person name="Wilkins M.J."/>
            <person name="Karaoz U."/>
            <person name="Brodie E.L."/>
            <person name="Williams K.H."/>
            <person name="Hubbard S.S."/>
            <person name="Banfield J.F."/>
        </authorList>
    </citation>
    <scope>NUCLEOTIDE SEQUENCE [LARGE SCALE GENOMIC DNA]</scope>
</reference>
<comment type="similarity">
    <text evidence="2">Belongs to the FBPase class 2 family.</text>
</comment>
<keyword evidence="5" id="KW-0378">Hydrolase</keyword>
<dbReference type="Gene3D" id="3.40.190.90">
    <property type="match status" value="1"/>
</dbReference>
<evidence type="ECO:0000256" key="5">
    <source>
        <dbReference type="ARBA" id="ARBA00022801"/>
    </source>
</evidence>
<dbReference type="EMBL" id="MFNE01000016">
    <property type="protein sequence ID" value="OGG96315.1"/>
    <property type="molecule type" value="Genomic_DNA"/>
</dbReference>
<evidence type="ECO:0000256" key="2">
    <source>
        <dbReference type="ARBA" id="ARBA00008989"/>
    </source>
</evidence>
<accession>A0A1F6GDX1</accession>
<keyword evidence="4" id="KW-0479">Metal-binding</keyword>
<dbReference type="GO" id="GO:0005829">
    <property type="term" value="C:cytosol"/>
    <property type="evidence" value="ECO:0007669"/>
    <property type="project" value="TreeGrafter"/>
</dbReference>
<dbReference type="PANTHER" id="PTHR30447">
    <property type="entry name" value="FRUCTOSE-1,6-BISPHOSPHATASE CLASS 2"/>
    <property type="match status" value="1"/>
</dbReference>
<comment type="caution">
    <text evidence="8">The sequence shown here is derived from an EMBL/GenBank/DDBJ whole genome shotgun (WGS) entry which is preliminary data.</text>
</comment>
<dbReference type="GO" id="GO:0030388">
    <property type="term" value="P:fructose 1,6-bisphosphate metabolic process"/>
    <property type="evidence" value="ECO:0007669"/>
    <property type="project" value="TreeGrafter"/>
</dbReference>
<dbReference type="GO" id="GO:0006071">
    <property type="term" value="P:glycerol metabolic process"/>
    <property type="evidence" value="ECO:0007669"/>
    <property type="project" value="InterPro"/>
</dbReference>
<dbReference type="Pfam" id="PF03320">
    <property type="entry name" value="FBPase_glpX"/>
    <property type="match status" value="1"/>
</dbReference>
<organism evidence="8 9">
    <name type="scientific">Candidatus Lambdaproteobacteria bacterium RIFOXYD2_FULL_50_16</name>
    <dbReference type="NCBI Taxonomy" id="1817772"/>
    <lineage>
        <taxon>Bacteria</taxon>
        <taxon>Pseudomonadati</taxon>
        <taxon>Pseudomonadota</taxon>
        <taxon>Candidatus Lambdaproteobacteria</taxon>
    </lineage>
</organism>
<dbReference type="SUPFAM" id="SSF56655">
    <property type="entry name" value="Carbohydrate phosphatase"/>
    <property type="match status" value="1"/>
</dbReference>
<dbReference type="GO" id="GO:0006094">
    <property type="term" value="P:gluconeogenesis"/>
    <property type="evidence" value="ECO:0007669"/>
    <property type="project" value="InterPro"/>
</dbReference>
<dbReference type="EC" id="3.1.3.11" evidence="3"/>
<dbReference type="PANTHER" id="PTHR30447:SF0">
    <property type="entry name" value="FRUCTOSE-1,6-BISPHOSPHATASE 1 CLASS 2-RELATED"/>
    <property type="match status" value="1"/>
</dbReference>
<sequence length="312" mass="33824">MDKNFGMELVRATELAALTAALHQGQGKPVELLNASRESLIRGLNRINVKGRLVIDRLKGEEFVQLPVEVGSGQVDMDLTAVAVEGFEATAQGKNNAASYAAIAKPGNLRPLPRMWMNMLVVPQEAHGLVSIDQSPIINIKRVARALGKYTENVTVCVLDVPRHQELIAQILECGARIKRLEAGEISGALAALTGTADLFMGIGLAPDAVMISAAIRCLGGYLEGRLQPTSEMQKEQIKSCKLKEGAVLRVENLVPTQEVSFAATGITHGEFLGGVRFTRNGAVTHSFVARGESRTFRRMETTHFFDHVPVF</sequence>
<dbReference type="STRING" id="1817772.A2527_02380"/>
<evidence type="ECO:0000256" key="4">
    <source>
        <dbReference type="ARBA" id="ARBA00022723"/>
    </source>
</evidence>